<accession>A0A803LTC0</accession>
<dbReference type="InterPro" id="IPR004873">
    <property type="entry name" value="BURP_dom"/>
</dbReference>
<evidence type="ECO:0000313" key="3">
    <source>
        <dbReference type="Proteomes" id="UP000596660"/>
    </source>
</evidence>
<dbReference type="PANTHER" id="PTHR31236">
    <property type="entry name" value="BURP DOMAIN PROTEIN USPL1-LIKE"/>
    <property type="match status" value="1"/>
</dbReference>
<name>A0A803LTC0_CHEQI</name>
<dbReference type="InterPro" id="IPR044816">
    <property type="entry name" value="BURP"/>
</dbReference>
<feature type="domain" description="BURP" evidence="1">
    <location>
        <begin position="1"/>
        <end position="142"/>
    </location>
</feature>
<protein>
    <recommendedName>
        <fullName evidence="1">BURP domain-containing protein</fullName>
    </recommendedName>
</protein>
<dbReference type="AlphaFoldDB" id="A0A803LTC0"/>
<dbReference type="Gramene" id="AUR62018464-RA">
    <property type="protein sequence ID" value="AUR62018464-RA:cds"/>
    <property type="gene ID" value="AUR62018464"/>
</dbReference>
<sequence length="142" mass="15954">MMKSTLTRCEDPLRFSQHFCAPSMEDMVDYVSSEFNPSVASKDLQVLSVIVTLPMEGSNRYRINKVKIAGEGKDTISCHKADFPYGALMCHHLAGATAYHVQLHSLGNDNLKVDALMGCHHDTSDWSMLYGAFEVHYKKRLN</sequence>
<reference evidence="2" key="1">
    <citation type="journal article" date="2017" name="Nature">
        <title>The genome of Chenopodium quinoa.</title>
        <authorList>
            <person name="Jarvis D.E."/>
            <person name="Ho Y.S."/>
            <person name="Lightfoot D.J."/>
            <person name="Schmoeckel S.M."/>
            <person name="Li B."/>
            <person name="Borm T.J.A."/>
            <person name="Ohyanagi H."/>
            <person name="Mineta K."/>
            <person name="Michell C.T."/>
            <person name="Saber N."/>
            <person name="Kharbatia N.M."/>
            <person name="Rupper R.R."/>
            <person name="Sharp A.R."/>
            <person name="Dally N."/>
            <person name="Boughton B.A."/>
            <person name="Woo Y.H."/>
            <person name="Gao G."/>
            <person name="Schijlen E.G.W.M."/>
            <person name="Guo X."/>
            <person name="Momin A.A."/>
            <person name="Negrao S."/>
            <person name="Al-Babili S."/>
            <person name="Gehring C."/>
            <person name="Roessner U."/>
            <person name="Jung C."/>
            <person name="Murphy K."/>
            <person name="Arold S.T."/>
            <person name="Gojobori T."/>
            <person name="van der Linden C.G."/>
            <person name="van Loo E.N."/>
            <person name="Jellen E.N."/>
            <person name="Maughan P.J."/>
            <person name="Tester M."/>
        </authorList>
    </citation>
    <scope>NUCLEOTIDE SEQUENCE [LARGE SCALE GENOMIC DNA]</scope>
    <source>
        <strain evidence="2">cv. PI 614886</strain>
    </source>
</reference>
<proteinExistence type="predicted"/>
<organism evidence="2 3">
    <name type="scientific">Chenopodium quinoa</name>
    <name type="common">Quinoa</name>
    <dbReference type="NCBI Taxonomy" id="63459"/>
    <lineage>
        <taxon>Eukaryota</taxon>
        <taxon>Viridiplantae</taxon>
        <taxon>Streptophyta</taxon>
        <taxon>Embryophyta</taxon>
        <taxon>Tracheophyta</taxon>
        <taxon>Spermatophyta</taxon>
        <taxon>Magnoliopsida</taxon>
        <taxon>eudicotyledons</taxon>
        <taxon>Gunneridae</taxon>
        <taxon>Pentapetalae</taxon>
        <taxon>Caryophyllales</taxon>
        <taxon>Chenopodiaceae</taxon>
        <taxon>Chenopodioideae</taxon>
        <taxon>Atripliceae</taxon>
        <taxon>Chenopodium</taxon>
    </lineage>
</organism>
<reference evidence="2" key="2">
    <citation type="submission" date="2021-03" db="UniProtKB">
        <authorList>
            <consortium name="EnsemblPlants"/>
        </authorList>
    </citation>
    <scope>IDENTIFICATION</scope>
</reference>
<dbReference type="PANTHER" id="PTHR31236:SF2">
    <property type="entry name" value="BURP DOMAIN PROTEIN RD22"/>
    <property type="match status" value="1"/>
</dbReference>
<keyword evidence="3" id="KW-1185">Reference proteome</keyword>
<dbReference type="EnsemblPlants" id="AUR62018464-RA">
    <property type="protein sequence ID" value="AUR62018464-RA:cds"/>
    <property type="gene ID" value="AUR62018464"/>
</dbReference>
<evidence type="ECO:0000259" key="1">
    <source>
        <dbReference type="PROSITE" id="PS51277"/>
    </source>
</evidence>
<dbReference type="PROSITE" id="PS51277">
    <property type="entry name" value="BURP"/>
    <property type="match status" value="1"/>
</dbReference>
<dbReference type="Proteomes" id="UP000596660">
    <property type="component" value="Unplaced"/>
</dbReference>
<dbReference type="Pfam" id="PF03181">
    <property type="entry name" value="BURP"/>
    <property type="match status" value="1"/>
</dbReference>
<evidence type="ECO:0000313" key="2">
    <source>
        <dbReference type="EnsemblPlants" id="AUR62018464-RA:cds"/>
    </source>
</evidence>